<feature type="compositionally biased region" description="Gly residues" evidence="3">
    <location>
        <begin position="16"/>
        <end position="28"/>
    </location>
</feature>
<dbReference type="GO" id="GO:0005524">
    <property type="term" value="F:ATP binding"/>
    <property type="evidence" value="ECO:0007669"/>
    <property type="project" value="UniProtKB-KW"/>
</dbReference>
<dbReference type="SUPFAM" id="SSF56112">
    <property type="entry name" value="Protein kinase-like (PK-like)"/>
    <property type="match status" value="1"/>
</dbReference>
<dbReference type="EMBL" id="GDJX01004380">
    <property type="protein sequence ID" value="JAT63556.1"/>
    <property type="molecule type" value="Transcribed_RNA"/>
</dbReference>
<feature type="domain" description="Protein kinase" evidence="4">
    <location>
        <begin position="152"/>
        <end position="439"/>
    </location>
</feature>
<feature type="region of interest" description="Disordered" evidence="3">
    <location>
        <begin position="81"/>
        <end position="120"/>
    </location>
</feature>
<dbReference type="GO" id="GO:0004672">
    <property type="term" value="F:protein kinase activity"/>
    <property type="evidence" value="ECO:0007669"/>
    <property type="project" value="InterPro"/>
</dbReference>
<protein>
    <submittedName>
        <fullName evidence="5">PTI1-like tyrosine-protein kinase At3g15890</fullName>
    </submittedName>
</protein>
<dbReference type="PROSITE" id="PS50011">
    <property type="entry name" value="PROTEIN_KINASE_DOM"/>
    <property type="match status" value="1"/>
</dbReference>
<name>A0A1D1Z9I7_9ARAE</name>
<dbReference type="FunFam" id="1.10.510.10:FF:000317">
    <property type="entry name" value="PTI1-like tyrosine-protein kinase At3g15890"/>
    <property type="match status" value="1"/>
</dbReference>
<feature type="non-terminal residue" evidence="5">
    <location>
        <position position="1"/>
    </location>
</feature>
<dbReference type="PANTHER" id="PTHR47989:SF1">
    <property type="entry name" value="PROTEIN KINASE DOMAIN-CONTAINING PROTEIN"/>
    <property type="match status" value="1"/>
</dbReference>
<dbReference type="AlphaFoldDB" id="A0A1D1Z9I7"/>
<evidence type="ECO:0000259" key="4">
    <source>
        <dbReference type="PROSITE" id="PS50011"/>
    </source>
</evidence>
<keyword evidence="2" id="KW-0067">ATP-binding</keyword>
<keyword evidence="5" id="KW-0808">Transferase</keyword>
<dbReference type="InterPro" id="IPR000719">
    <property type="entry name" value="Prot_kinase_dom"/>
</dbReference>
<feature type="region of interest" description="Disordered" evidence="3">
    <location>
        <begin position="1"/>
        <end position="59"/>
    </location>
</feature>
<evidence type="ECO:0000256" key="3">
    <source>
        <dbReference type="SAM" id="MobiDB-lite"/>
    </source>
</evidence>
<evidence type="ECO:0000256" key="2">
    <source>
        <dbReference type="ARBA" id="ARBA00022840"/>
    </source>
</evidence>
<dbReference type="PANTHER" id="PTHR47989">
    <property type="entry name" value="OS01G0750732 PROTEIN"/>
    <property type="match status" value="1"/>
</dbReference>
<dbReference type="CDD" id="cd14066">
    <property type="entry name" value="STKc_IRAK"/>
    <property type="match status" value="1"/>
</dbReference>
<dbReference type="Gene3D" id="3.30.200.20">
    <property type="entry name" value="Phosphorylase Kinase, domain 1"/>
    <property type="match status" value="1"/>
</dbReference>
<keyword evidence="5" id="KW-0418">Kinase</keyword>
<gene>
    <name evidence="5" type="primary">At3g15890_2</name>
    <name evidence="5" type="ORF">g.92993</name>
</gene>
<dbReference type="Gene3D" id="1.10.510.10">
    <property type="entry name" value="Transferase(Phosphotransferase) domain 1"/>
    <property type="match status" value="1"/>
</dbReference>
<accession>A0A1D1Z9I7</accession>
<proteinExistence type="predicted"/>
<dbReference type="InterPro" id="IPR011009">
    <property type="entry name" value="Kinase-like_dom_sf"/>
</dbReference>
<evidence type="ECO:0000256" key="1">
    <source>
        <dbReference type="ARBA" id="ARBA00022741"/>
    </source>
</evidence>
<evidence type="ECO:0000313" key="5">
    <source>
        <dbReference type="EMBL" id="JAT63556.1"/>
    </source>
</evidence>
<reference evidence="5" key="1">
    <citation type="submission" date="2015-07" db="EMBL/GenBank/DDBJ databases">
        <title>Transcriptome Assembly of Anthurium amnicola.</title>
        <authorList>
            <person name="Suzuki J."/>
        </authorList>
    </citation>
    <scope>NUCLEOTIDE SEQUENCE</scope>
</reference>
<feature type="compositionally biased region" description="Polar residues" evidence="3">
    <location>
        <begin position="41"/>
        <end position="52"/>
    </location>
</feature>
<organism evidence="5">
    <name type="scientific">Anthurium amnicola</name>
    <dbReference type="NCBI Taxonomy" id="1678845"/>
    <lineage>
        <taxon>Eukaryota</taxon>
        <taxon>Viridiplantae</taxon>
        <taxon>Streptophyta</taxon>
        <taxon>Embryophyta</taxon>
        <taxon>Tracheophyta</taxon>
        <taxon>Spermatophyta</taxon>
        <taxon>Magnoliopsida</taxon>
        <taxon>Liliopsida</taxon>
        <taxon>Araceae</taxon>
        <taxon>Pothoideae</taxon>
        <taxon>Potheae</taxon>
        <taxon>Anthurium</taxon>
    </lineage>
</organism>
<sequence length="475" mass="52943">GDASPHVRLLPRGMEEPGGGAGGGGGGASQEMEQGDEASLSFRTGSSASSSPHSDRFMSFDWGNYPPMSEYEEIPSRRWLVPTEEPPDTGDGHLPALAATKPPQDGDENKPSRRWLVPPFLRPRKKHGKKKKLGPQWRIFSLRELHTATNGFNYDNKLSEGESESVYWGMLWDGKQVAVKRLKFSGNKVEMEFAVEVEILARTRHKNLITLLGYCAEAQERLIVCDYMPNMDLFSHLHGQFSADRVLDWEKRMNIALGSAEGIVYLHHYATPHIIHRDIKASSILLDSNFQAQVASFRFAKLIPDGATHVTACVKGTLGYLAPEYALFGVLSVSCDIYSFGILLLELVSGKKPIMEIDATMKRTIIDWALPLAQQRKFDEIADPKLDGRFVEVELKRAVLVGLVCAQSRPEKRPTMVDVVDLLKGISEEKLMTLEHDELFRPKSPVSGIDDSYDFISEEDIEKASNETVGSRSDP</sequence>
<keyword evidence="1" id="KW-0547">Nucleotide-binding</keyword>
<dbReference type="Pfam" id="PF00069">
    <property type="entry name" value="Pkinase"/>
    <property type="match status" value="1"/>
</dbReference>